<keyword evidence="4" id="KW-1185">Reference proteome</keyword>
<dbReference type="AlphaFoldDB" id="E9GIR8"/>
<keyword evidence="2" id="KW-0677">Repeat</keyword>
<dbReference type="Proteomes" id="UP000000305">
    <property type="component" value="Unassembled WGS sequence"/>
</dbReference>
<name>E9GIR8_DAPPU</name>
<dbReference type="STRING" id="6669.E9GIR8"/>
<reference evidence="3 4" key="1">
    <citation type="journal article" date="2011" name="Science">
        <title>The ecoresponsive genome of Daphnia pulex.</title>
        <authorList>
            <person name="Colbourne J.K."/>
            <person name="Pfrender M.E."/>
            <person name="Gilbert D."/>
            <person name="Thomas W.K."/>
            <person name="Tucker A."/>
            <person name="Oakley T.H."/>
            <person name="Tokishita S."/>
            <person name="Aerts A."/>
            <person name="Arnold G.J."/>
            <person name="Basu M.K."/>
            <person name="Bauer D.J."/>
            <person name="Caceres C.E."/>
            <person name="Carmel L."/>
            <person name="Casola C."/>
            <person name="Choi J.H."/>
            <person name="Detter J.C."/>
            <person name="Dong Q."/>
            <person name="Dusheyko S."/>
            <person name="Eads B.D."/>
            <person name="Frohlich T."/>
            <person name="Geiler-Samerotte K.A."/>
            <person name="Gerlach D."/>
            <person name="Hatcher P."/>
            <person name="Jogdeo S."/>
            <person name="Krijgsveld J."/>
            <person name="Kriventseva E.V."/>
            <person name="Kultz D."/>
            <person name="Laforsch C."/>
            <person name="Lindquist E."/>
            <person name="Lopez J."/>
            <person name="Manak J.R."/>
            <person name="Muller J."/>
            <person name="Pangilinan J."/>
            <person name="Patwardhan R.P."/>
            <person name="Pitluck S."/>
            <person name="Pritham E.J."/>
            <person name="Rechtsteiner A."/>
            <person name="Rho M."/>
            <person name="Rogozin I.B."/>
            <person name="Sakarya O."/>
            <person name="Salamov A."/>
            <person name="Schaack S."/>
            <person name="Shapiro H."/>
            <person name="Shiga Y."/>
            <person name="Skalitzky C."/>
            <person name="Smith Z."/>
            <person name="Souvorov A."/>
            <person name="Sung W."/>
            <person name="Tang Z."/>
            <person name="Tsuchiya D."/>
            <person name="Tu H."/>
            <person name="Vos H."/>
            <person name="Wang M."/>
            <person name="Wolf Y.I."/>
            <person name="Yamagata H."/>
            <person name="Yamada T."/>
            <person name="Ye Y."/>
            <person name="Shaw J.R."/>
            <person name="Andrews J."/>
            <person name="Crease T.J."/>
            <person name="Tang H."/>
            <person name="Lucas S.M."/>
            <person name="Robertson H.M."/>
            <person name="Bork P."/>
            <person name="Koonin E.V."/>
            <person name="Zdobnov E.M."/>
            <person name="Grigoriev I.V."/>
            <person name="Lynch M."/>
            <person name="Boore J.L."/>
        </authorList>
    </citation>
    <scope>NUCLEOTIDE SEQUENCE [LARGE SCALE GENOMIC DNA]</scope>
</reference>
<organism evidence="3 4">
    <name type="scientific">Daphnia pulex</name>
    <name type="common">Water flea</name>
    <dbReference type="NCBI Taxonomy" id="6669"/>
    <lineage>
        <taxon>Eukaryota</taxon>
        <taxon>Metazoa</taxon>
        <taxon>Ecdysozoa</taxon>
        <taxon>Arthropoda</taxon>
        <taxon>Crustacea</taxon>
        <taxon>Branchiopoda</taxon>
        <taxon>Diplostraca</taxon>
        <taxon>Cladocera</taxon>
        <taxon>Anomopoda</taxon>
        <taxon>Daphniidae</taxon>
        <taxon>Daphnia</taxon>
    </lineage>
</organism>
<dbReference type="KEGG" id="dpx:DAPPUDRAFT_318178"/>
<dbReference type="eggNOG" id="ENOG502QRKB">
    <property type="taxonomic scope" value="Eukaryota"/>
</dbReference>
<dbReference type="InterPro" id="IPR001680">
    <property type="entry name" value="WD40_rpt"/>
</dbReference>
<keyword evidence="1" id="KW-0853">WD repeat</keyword>
<sequence>MTNSRILILNEKSVNFTLFCVKWVPCSARVIVLGSHPKGTGVWQIYSLSKGELELITEVEKPLAIKCGTFAASSFENRHLATGDFSGNLNLWDLEKPNSAVYSAIAHTSIINDIDGVGGINVGKGAAELATCSRDGCVKIWDARQKDRPVAILEPEEGQTRHDCWTVAFGGAYSSSERLLAAGFDNGDLKIFDLKTMKVQWETNVGNGICSIEFDRKDIEQNKLTVCTLDSRIFVFDLTTKHPTKGYAFVRQKAHKSTVWSGNHLPQNRDVLMTTGGNGSLCLWQYEYPAKRSAKATDGALEGVAGNLKMIHEIGVAEQPITSFNWNADKLGLAASTSFDQTLRILAVTKLNCL</sequence>
<accession>E9GIR8</accession>
<gene>
    <name evidence="3" type="ORF">DAPPUDRAFT_318178</name>
</gene>
<dbReference type="PANTHER" id="PTHR10971">
    <property type="entry name" value="MRNA EXPORT FACTOR AND BUB3"/>
    <property type="match status" value="1"/>
</dbReference>
<evidence type="ECO:0000256" key="2">
    <source>
        <dbReference type="ARBA" id="ARBA00022737"/>
    </source>
</evidence>
<dbReference type="SUPFAM" id="SSF50978">
    <property type="entry name" value="WD40 repeat-like"/>
    <property type="match status" value="1"/>
</dbReference>
<dbReference type="InterPro" id="IPR015943">
    <property type="entry name" value="WD40/YVTN_repeat-like_dom_sf"/>
</dbReference>
<protein>
    <submittedName>
        <fullName evidence="3">Uncharacterized protein</fullName>
    </submittedName>
</protein>
<dbReference type="Pfam" id="PF00400">
    <property type="entry name" value="WD40"/>
    <property type="match status" value="1"/>
</dbReference>
<evidence type="ECO:0000313" key="4">
    <source>
        <dbReference type="Proteomes" id="UP000000305"/>
    </source>
</evidence>
<dbReference type="FunCoup" id="E9GIR8">
    <property type="interactions" value="266"/>
</dbReference>
<dbReference type="PhylomeDB" id="E9GIR8"/>
<evidence type="ECO:0000313" key="3">
    <source>
        <dbReference type="EMBL" id="EFX80842.1"/>
    </source>
</evidence>
<evidence type="ECO:0000256" key="1">
    <source>
        <dbReference type="ARBA" id="ARBA00022574"/>
    </source>
</evidence>
<dbReference type="InterPro" id="IPR036322">
    <property type="entry name" value="WD40_repeat_dom_sf"/>
</dbReference>
<dbReference type="HOGENOM" id="CLU_062543_0_0_1"/>
<dbReference type="GO" id="GO:0043130">
    <property type="term" value="F:ubiquitin binding"/>
    <property type="evidence" value="ECO:0000318"/>
    <property type="project" value="GO_Central"/>
</dbReference>
<proteinExistence type="predicted"/>
<dbReference type="InParanoid" id="E9GIR8"/>
<dbReference type="Gene3D" id="2.130.10.10">
    <property type="entry name" value="YVTN repeat-like/Quinoprotein amine dehydrogenase"/>
    <property type="match status" value="1"/>
</dbReference>
<dbReference type="OMA" id="CLWKYNY"/>
<dbReference type="OrthoDB" id="10248252at2759"/>
<dbReference type="EMBL" id="GL732546">
    <property type="protein sequence ID" value="EFX80842.1"/>
    <property type="molecule type" value="Genomic_DNA"/>
</dbReference>
<dbReference type="SMART" id="SM00320">
    <property type="entry name" value="WD40"/>
    <property type="match status" value="6"/>
</dbReference>